<dbReference type="EMBL" id="JBHSMC010000001">
    <property type="protein sequence ID" value="MFC5463560.1"/>
    <property type="molecule type" value="Genomic_DNA"/>
</dbReference>
<dbReference type="PANTHER" id="PTHR36503">
    <property type="entry name" value="BLR2520 PROTEIN"/>
    <property type="match status" value="1"/>
</dbReference>
<comment type="caution">
    <text evidence="2">The sequence shown here is derived from an EMBL/GenBank/DDBJ whole genome shotgun (WGS) entry which is preliminary data.</text>
</comment>
<evidence type="ECO:0000313" key="3">
    <source>
        <dbReference type="Proteomes" id="UP001596147"/>
    </source>
</evidence>
<keyword evidence="3" id="KW-1185">Reference proteome</keyword>
<dbReference type="RefSeq" id="WP_382347207.1">
    <property type="nucleotide sequence ID" value="NZ_JBHSMC010000001.1"/>
</dbReference>
<dbReference type="Pfam" id="PF00903">
    <property type="entry name" value="Glyoxalase"/>
    <property type="match status" value="1"/>
</dbReference>
<name>A0ABW0LD17_9BACI</name>
<protein>
    <submittedName>
        <fullName evidence="2">VOC family protein</fullName>
    </submittedName>
</protein>
<dbReference type="Proteomes" id="UP001596147">
    <property type="component" value="Unassembled WGS sequence"/>
</dbReference>
<dbReference type="PROSITE" id="PS51819">
    <property type="entry name" value="VOC"/>
    <property type="match status" value="1"/>
</dbReference>
<reference evidence="3" key="1">
    <citation type="journal article" date="2019" name="Int. J. Syst. Evol. Microbiol.">
        <title>The Global Catalogue of Microorganisms (GCM) 10K type strain sequencing project: providing services to taxonomists for standard genome sequencing and annotation.</title>
        <authorList>
            <consortium name="The Broad Institute Genomics Platform"/>
            <consortium name="The Broad Institute Genome Sequencing Center for Infectious Disease"/>
            <person name="Wu L."/>
            <person name="Ma J."/>
        </authorList>
    </citation>
    <scope>NUCLEOTIDE SEQUENCE [LARGE SCALE GENOMIC DNA]</scope>
    <source>
        <strain evidence="3">CGMCC 1.12237</strain>
    </source>
</reference>
<dbReference type="PANTHER" id="PTHR36503:SF1">
    <property type="entry name" value="BLR2520 PROTEIN"/>
    <property type="match status" value="1"/>
</dbReference>
<evidence type="ECO:0000259" key="1">
    <source>
        <dbReference type="PROSITE" id="PS51819"/>
    </source>
</evidence>
<accession>A0ABW0LD17</accession>
<proteinExistence type="predicted"/>
<dbReference type="InterPro" id="IPR037523">
    <property type="entry name" value="VOC_core"/>
</dbReference>
<gene>
    <name evidence="2" type="ORF">ACFPM4_02200</name>
</gene>
<sequence>MKAKINLITILTNDITRMTQFYRDVIGFTVSGESPNNVEFESEGVRFAICSREIMSEITGNHYSFLEEKKGQSFELAFPCDSPEDVEKTYKGLIGKGATTIKAPAQMPWGQTTAFFADPDGNIHEIFC</sequence>
<evidence type="ECO:0000313" key="2">
    <source>
        <dbReference type="EMBL" id="MFC5463560.1"/>
    </source>
</evidence>
<feature type="domain" description="VOC" evidence="1">
    <location>
        <begin position="4"/>
        <end position="128"/>
    </location>
</feature>
<organism evidence="2 3">
    <name type="scientific">Lederbergia graminis</name>
    <dbReference type="NCBI Taxonomy" id="735518"/>
    <lineage>
        <taxon>Bacteria</taxon>
        <taxon>Bacillati</taxon>
        <taxon>Bacillota</taxon>
        <taxon>Bacilli</taxon>
        <taxon>Bacillales</taxon>
        <taxon>Bacillaceae</taxon>
        <taxon>Lederbergia</taxon>
    </lineage>
</organism>
<dbReference type="Gene3D" id="3.10.180.10">
    <property type="entry name" value="2,3-Dihydroxybiphenyl 1,2-Dioxygenase, domain 1"/>
    <property type="match status" value="1"/>
</dbReference>
<dbReference type="InterPro" id="IPR029068">
    <property type="entry name" value="Glyas_Bleomycin-R_OHBP_Dase"/>
</dbReference>
<dbReference type="InterPro" id="IPR004360">
    <property type="entry name" value="Glyas_Fos-R_dOase_dom"/>
</dbReference>
<dbReference type="SUPFAM" id="SSF54593">
    <property type="entry name" value="Glyoxalase/Bleomycin resistance protein/Dihydroxybiphenyl dioxygenase"/>
    <property type="match status" value="1"/>
</dbReference>